<dbReference type="SUPFAM" id="SSF52738">
    <property type="entry name" value="Methylesterase CheB, C-terminal domain"/>
    <property type="match status" value="1"/>
</dbReference>
<evidence type="ECO:0000256" key="2">
    <source>
        <dbReference type="ARBA" id="ARBA00039140"/>
    </source>
</evidence>
<dbReference type="InterPro" id="IPR000673">
    <property type="entry name" value="Sig_transdc_resp-reg_Me-estase"/>
</dbReference>
<dbReference type="Pfam" id="PF01339">
    <property type="entry name" value="CheB_methylest"/>
    <property type="match status" value="1"/>
</dbReference>
<gene>
    <name evidence="6" type="ORF">P4B07_24110</name>
</gene>
<keyword evidence="6" id="KW-0614">Plasmid</keyword>
<dbReference type="Proteomes" id="UP001214094">
    <property type="component" value="Plasmid unnamedA"/>
</dbReference>
<protein>
    <recommendedName>
        <fullName evidence="2">protein-glutamate methylesterase</fullName>
        <ecNumber evidence="2">3.1.1.61</ecNumber>
    </recommendedName>
</protein>
<evidence type="ECO:0000256" key="4">
    <source>
        <dbReference type="PROSITE-ProRule" id="PRU00050"/>
    </source>
</evidence>
<comment type="catalytic activity">
    <reaction evidence="3">
        <text>[protein]-L-glutamate 5-O-methyl ester + H2O = L-glutamyl-[protein] + methanol + H(+)</text>
        <dbReference type="Rhea" id="RHEA:23236"/>
        <dbReference type="Rhea" id="RHEA-COMP:10208"/>
        <dbReference type="Rhea" id="RHEA-COMP:10311"/>
        <dbReference type="ChEBI" id="CHEBI:15377"/>
        <dbReference type="ChEBI" id="CHEBI:15378"/>
        <dbReference type="ChEBI" id="CHEBI:17790"/>
        <dbReference type="ChEBI" id="CHEBI:29973"/>
        <dbReference type="ChEBI" id="CHEBI:82795"/>
        <dbReference type="EC" id="3.1.1.61"/>
    </reaction>
</comment>
<geneLocation type="plasmid" evidence="6 7">
    <name>unnamedA</name>
</geneLocation>
<dbReference type="EMBL" id="CP121309">
    <property type="protein sequence ID" value="WFP92855.1"/>
    <property type="molecule type" value="Genomic_DNA"/>
</dbReference>
<keyword evidence="7" id="KW-1185">Reference proteome</keyword>
<evidence type="ECO:0000313" key="6">
    <source>
        <dbReference type="EMBL" id="WFP92855.1"/>
    </source>
</evidence>
<reference evidence="6 7" key="1">
    <citation type="submission" date="2023-03" db="EMBL/GenBank/DDBJ databases">
        <title>Comparative genome and transcriptome analysis combination mining strategies for increasing vitamin B12 production of Ensifer adhaerens strain.</title>
        <authorList>
            <person name="Yongheng L."/>
        </authorList>
    </citation>
    <scope>NUCLEOTIDE SEQUENCE [LARGE SCALE GENOMIC DNA]</scope>
    <source>
        <strain evidence="6 7">Casida A-T305</strain>
        <plasmid evidence="6 7">unnamedA</plasmid>
    </source>
</reference>
<proteinExistence type="predicted"/>
<evidence type="ECO:0000256" key="3">
    <source>
        <dbReference type="ARBA" id="ARBA00048267"/>
    </source>
</evidence>
<name>A0ABY8HL31_ENSAD</name>
<dbReference type="InterPro" id="IPR035909">
    <property type="entry name" value="CheB_C"/>
</dbReference>
<dbReference type="PANTHER" id="PTHR42872">
    <property type="entry name" value="PROTEIN-GLUTAMATE METHYLESTERASE/PROTEIN-GLUTAMINE GLUTAMINASE"/>
    <property type="match status" value="1"/>
</dbReference>
<dbReference type="Gene3D" id="3.40.50.180">
    <property type="entry name" value="Methylesterase CheB, C-terminal domain"/>
    <property type="match status" value="1"/>
</dbReference>
<accession>A0ABY8HL31</accession>
<evidence type="ECO:0000256" key="1">
    <source>
        <dbReference type="ARBA" id="ARBA00022801"/>
    </source>
</evidence>
<feature type="domain" description="CheB-type methylesterase" evidence="5">
    <location>
        <begin position="1"/>
        <end position="166"/>
    </location>
</feature>
<dbReference type="PANTHER" id="PTHR42872:SF6">
    <property type="entry name" value="PROTEIN-GLUTAMATE METHYLESTERASE_PROTEIN-GLUTAMINE GLUTAMINASE"/>
    <property type="match status" value="1"/>
</dbReference>
<sequence>MRPDIVAIGAPAGGVESLTDLVGRLPENLSAAVLVVLHRSPFPDSYLPQTLRRVAHLRVVVPIEGGPLEIGACFVGPPDKLLTVGSGHRTHLLADGYYRGYTIDALFTSLAYSAGRRVIGVTLTGLLKDGRLGLRAIKEAGGTVVVEEPKEPEITEIHFGAFKSEIDFTGTVPAIADFICERVRSG</sequence>
<dbReference type="RefSeq" id="WP_051659209.1">
    <property type="nucleotide sequence ID" value="NZ_CP015881.1"/>
</dbReference>
<comment type="caution">
    <text evidence="4">Lacks conserved residue(s) required for the propagation of feature annotation.</text>
</comment>
<evidence type="ECO:0000313" key="7">
    <source>
        <dbReference type="Proteomes" id="UP001214094"/>
    </source>
</evidence>
<keyword evidence="1" id="KW-0378">Hydrolase</keyword>
<dbReference type="EC" id="3.1.1.61" evidence="2"/>
<evidence type="ECO:0000259" key="5">
    <source>
        <dbReference type="PROSITE" id="PS50122"/>
    </source>
</evidence>
<dbReference type="GeneID" id="29521634"/>
<dbReference type="CDD" id="cd16433">
    <property type="entry name" value="CheB"/>
    <property type="match status" value="1"/>
</dbReference>
<dbReference type="PROSITE" id="PS50122">
    <property type="entry name" value="CHEB"/>
    <property type="match status" value="1"/>
</dbReference>
<organism evidence="6 7">
    <name type="scientific">Ensifer adhaerens</name>
    <name type="common">Sinorhizobium morelense</name>
    <dbReference type="NCBI Taxonomy" id="106592"/>
    <lineage>
        <taxon>Bacteria</taxon>
        <taxon>Pseudomonadati</taxon>
        <taxon>Pseudomonadota</taxon>
        <taxon>Alphaproteobacteria</taxon>
        <taxon>Hyphomicrobiales</taxon>
        <taxon>Rhizobiaceae</taxon>
        <taxon>Sinorhizobium/Ensifer group</taxon>
        <taxon>Ensifer</taxon>
    </lineage>
</organism>